<protein>
    <recommendedName>
        <fullName evidence="3">GIY-YIG domain-containing protein</fullName>
    </recommendedName>
</protein>
<evidence type="ECO:0000313" key="2">
    <source>
        <dbReference type="Proteomes" id="UP000237056"/>
    </source>
</evidence>
<dbReference type="RefSeq" id="WP_103725491.1">
    <property type="nucleotide sequence ID" value="NZ_PQNY01000004.1"/>
</dbReference>
<dbReference type="AlphaFoldDB" id="A0A2S4N9S9"/>
<gene>
    <name evidence="1" type="ORF">Q361_104159</name>
</gene>
<dbReference type="OrthoDB" id="1366889at2"/>
<keyword evidence="2" id="KW-1185">Reference proteome</keyword>
<evidence type="ECO:0008006" key="3">
    <source>
        <dbReference type="Google" id="ProtNLM"/>
    </source>
</evidence>
<sequence>MELKYNYWIGSFKNVDSVLKKSISQYTRNYSKVKIGITNKPERRKVQHSKSNLSWEKMVVLYQTKSINFINKMEKNHITYQKLYVINQRNGGGGPNGKIGPYYLYVLLKK</sequence>
<organism evidence="1 2">
    <name type="scientific">Flavobacterium croceum DSM 17960</name>
    <dbReference type="NCBI Taxonomy" id="1121886"/>
    <lineage>
        <taxon>Bacteria</taxon>
        <taxon>Pseudomonadati</taxon>
        <taxon>Bacteroidota</taxon>
        <taxon>Flavobacteriia</taxon>
        <taxon>Flavobacteriales</taxon>
        <taxon>Flavobacteriaceae</taxon>
        <taxon>Flavobacterium</taxon>
    </lineage>
</organism>
<proteinExistence type="predicted"/>
<comment type="caution">
    <text evidence="1">The sequence shown here is derived from an EMBL/GenBank/DDBJ whole genome shotgun (WGS) entry which is preliminary data.</text>
</comment>
<evidence type="ECO:0000313" key="1">
    <source>
        <dbReference type="EMBL" id="POS02437.1"/>
    </source>
</evidence>
<name>A0A2S4N9S9_9FLAO</name>
<dbReference type="Proteomes" id="UP000237056">
    <property type="component" value="Unassembled WGS sequence"/>
</dbReference>
<reference evidence="1 2" key="1">
    <citation type="submission" date="2018-01" db="EMBL/GenBank/DDBJ databases">
        <title>Genomic Encyclopedia of Type Strains, Phase I: the one thousand microbial genomes (KMG-I) project.</title>
        <authorList>
            <person name="Goeker M."/>
        </authorList>
    </citation>
    <scope>NUCLEOTIDE SEQUENCE [LARGE SCALE GENOMIC DNA]</scope>
    <source>
        <strain evidence="1 2">DSM 17960</strain>
    </source>
</reference>
<dbReference type="EMBL" id="PQNY01000004">
    <property type="protein sequence ID" value="POS02437.1"/>
    <property type="molecule type" value="Genomic_DNA"/>
</dbReference>
<accession>A0A2S4N9S9</accession>